<proteinExistence type="predicted"/>
<reference evidence="11" key="2">
    <citation type="submission" date="2020-09" db="EMBL/GenBank/DDBJ databases">
        <authorList>
            <person name="Sun Q."/>
            <person name="Kim S."/>
        </authorList>
    </citation>
    <scope>NUCLEOTIDE SEQUENCE</scope>
    <source>
        <strain evidence="11">KCTC 32182</strain>
    </source>
</reference>
<dbReference type="EMBL" id="BMYX01000027">
    <property type="protein sequence ID" value="GGY28858.1"/>
    <property type="molecule type" value="Genomic_DNA"/>
</dbReference>
<protein>
    <submittedName>
        <fullName evidence="11">EscN/YscN/HrcN family type III secretion system ATPase</fullName>
    </submittedName>
</protein>
<evidence type="ECO:0000256" key="6">
    <source>
        <dbReference type="ARBA" id="ARBA00022927"/>
    </source>
</evidence>
<dbReference type="SMART" id="SM00382">
    <property type="entry name" value="AAA"/>
    <property type="match status" value="1"/>
</dbReference>
<evidence type="ECO:0000256" key="5">
    <source>
        <dbReference type="ARBA" id="ARBA00022840"/>
    </source>
</evidence>
<dbReference type="GO" id="GO:0046933">
    <property type="term" value="F:proton-transporting ATP synthase activity, rotational mechanism"/>
    <property type="evidence" value="ECO:0007669"/>
    <property type="project" value="TreeGrafter"/>
</dbReference>
<dbReference type="InterPro" id="IPR003593">
    <property type="entry name" value="AAA+_ATPase"/>
</dbReference>
<accession>A0A918P761</accession>
<evidence type="ECO:0000256" key="2">
    <source>
        <dbReference type="ARBA" id="ARBA00022448"/>
    </source>
</evidence>
<evidence type="ECO:0000313" key="12">
    <source>
        <dbReference type="Proteomes" id="UP000645257"/>
    </source>
</evidence>
<comment type="caution">
    <text evidence="11">The sequence shown here is derived from an EMBL/GenBank/DDBJ whole genome shotgun (WGS) entry which is preliminary data.</text>
</comment>
<dbReference type="RefSeq" id="WP_189536763.1">
    <property type="nucleotide sequence ID" value="NZ_BMYX01000027.1"/>
</dbReference>
<evidence type="ECO:0000256" key="7">
    <source>
        <dbReference type="ARBA" id="ARBA00022967"/>
    </source>
</evidence>
<dbReference type="InterPro" id="IPR050053">
    <property type="entry name" value="ATPase_alpha/beta_chains"/>
</dbReference>
<dbReference type="FunFam" id="3.40.50.12240:FF:000002">
    <property type="entry name" value="Flagellum-specific ATP synthase FliI"/>
    <property type="match status" value="1"/>
</dbReference>
<evidence type="ECO:0000256" key="3">
    <source>
        <dbReference type="ARBA" id="ARBA00022490"/>
    </source>
</evidence>
<keyword evidence="4" id="KW-0547">Nucleotide-binding</keyword>
<gene>
    <name evidence="11" type="ORF">GCM10011289_35040</name>
</gene>
<keyword evidence="3" id="KW-0963">Cytoplasm</keyword>
<dbReference type="InterPro" id="IPR004100">
    <property type="entry name" value="ATPase_F1/V1/A1_a/bsu_N"/>
</dbReference>
<dbReference type="NCBIfam" id="TIGR01026">
    <property type="entry name" value="fliI_yscN"/>
    <property type="match status" value="1"/>
</dbReference>
<dbReference type="GO" id="GO:0005524">
    <property type="term" value="F:ATP binding"/>
    <property type="evidence" value="ECO:0007669"/>
    <property type="project" value="UniProtKB-KW"/>
</dbReference>
<evidence type="ECO:0000256" key="8">
    <source>
        <dbReference type="ARBA" id="ARBA00023136"/>
    </source>
</evidence>
<reference evidence="11" key="1">
    <citation type="journal article" date="2014" name="Int. J. Syst. Evol. Microbiol.">
        <title>Complete genome sequence of Corynebacterium casei LMG S-19264T (=DSM 44701T), isolated from a smear-ripened cheese.</title>
        <authorList>
            <consortium name="US DOE Joint Genome Institute (JGI-PGF)"/>
            <person name="Walter F."/>
            <person name="Albersmeier A."/>
            <person name="Kalinowski J."/>
            <person name="Ruckert C."/>
        </authorList>
    </citation>
    <scope>NUCLEOTIDE SEQUENCE</scope>
    <source>
        <strain evidence="11">KCTC 32182</strain>
    </source>
</reference>
<keyword evidence="5" id="KW-0067">ATP-binding</keyword>
<keyword evidence="9" id="KW-0066">ATP synthesis</keyword>
<dbReference type="GO" id="GO:0030254">
    <property type="term" value="P:protein secretion by the type III secretion system"/>
    <property type="evidence" value="ECO:0007669"/>
    <property type="project" value="InterPro"/>
</dbReference>
<dbReference type="CDD" id="cd01136">
    <property type="entry name" value="ATPase_flagellum-secretory_path_III"/>
    <property type="match status" value="1"/>
</dbReference>
<dbReference type="InterPro" id="IPR027417">
    <property type="entry name" value="P-loop_NTPase"/>
</dbReference>
<dbReference type="PANTHER" id="PTHR15184:SF9">
    <property type="entry name" value="SPI-1 TYPE 3 SECRETION SYSTEM ATPASE"/>
    <property type="match status" value="1"/>
</dbReference>
<dbReference type="Gene3D" id="3.40.50.12240">
    <property type="match status" value="1"/>
</dbReference>
<keyword evidence="6" id="KW-0653">Protein transport</keyword>
<organism evidence="11 12">
    <name type="scientific">Paludibacterium paludis</name>
    <dbReference type="NCBI Taxonomy" id="1225769"/>
    <lineage>
        <taxon>Bacteria</taxon>
        <taxon>Pseudomonadati</taxon>
        <taxon>Pseudomonadota</taxon>
        <taxon>Betaproteobacteria</taxon>
        <taxon>Neisseriales</taxon>
        <taxon>Chromobacteriaceae</taxon>
        <taxon>Paludibacterium</taxon>
    </lineage>
</organism>
<dbReference type="GO" id="GO:0016887">
    <property type="term" value="F:ATP hydrolysis activity"/>
    <property type="evidence" value="ECO:0007669"/>
    <property type="project" value="InterPro"/>
</dbReference>
<dbReference type="GO" id="GO:0005737">
    <property type="term" value="C:cytoplasm"/>
    <property type="evidence" value="ECO:0007669"/>
    <property type="project" value="UniProtKB-SubCell"/>
</dbReference>
<dbReference type="Pfam" id="PF00006">
    <property type="entry name" value="ATP-synt_ab"/>
    <property type="match status" value="1"/>
</dbReference>
<keyword evidence="9" id="KW-0139">CF(1)</keyword>
<dbReference type="CDD" id="cd18117">
    <property type="entry name" value="ATP-synt_flagellum-secretory_path_III_N"/>
    <property type="match status" value="1"/>
</dbReference>
<dbReference type="Pfam" id="PF02874">
    <property type="entry name" value="ATP-synt_ab_N"/>
    <property type="match status" value="1"/>
</dbReference>
<dbReference type="Proteomes" id="UP000645257">
    <property type="component" value="Unassembled WGS sequence"/>
</dbReference>
<dbReference type="InterPro" id="IPR000194">
    <property type="entry name" value="ATPase_F1/V1/A1_a/bsu_nucl-bd"/>
</dbReference>
<evidence type="ECO:0000313" key="11">
    <source>
        <dbReference type="EMBL" id="GGY28858.1"/>
    </source>
</evidence>
<feature type="domain" description="AAA+ ATPase" evidence="10">
    <location>
        <begin position="158"/>
        <end position="340"/>
    </location>
</feature>
<keyword evidence="12" id="KW-1185">Reference proteome</keyword>
<keyword evidence="2" id="KW-0813">Transport</keyword>
<evidence type="ECO:0000256" key="4">
    <source>
        <dbReference type="ARBA" id="ARBA00022741"/>
    </source>
</evidence>
<dbReference type="InterPro" id="IPR040627">
    <property type="entry name" value="T3SS_ATPase_C"/>
</dbReference>
<evidence type="ECO:0000256" key="9">
    <source>
        <dbReference type="ARBA" id="ARBA00023196"/>
    </source>
</evidence>
<dbReference type="SUPFAM" id="SSF52540">
    <property type="entry name" value="P-loop containing nucleoside triphosphate hydrolases"/>
    <property type="match status" value="1"/>
</dbReference>
<keyword evidence="7" id="KW-1278">Translocase</keyword>
<name>A0A918P761_9NEIS</name>
<dbReference type="Pfam" id="PF18269">
    <property type="entry name" value="T3SS_ATPase_C"/>
    <property type="match status" value="1"/>
</dbReference>
<sequence length="441" mass="46606">MKFHHSALLEAIDAAHLVESAGFVTRNIGLLLESRGPAGAAVGEMCRIEMPQGSASLLAQVIGLNEDRLVLLPFARMHGLQSGSRVVALRRPLSVPVGDALLGRVVDAFCRPLDGAAAPRGRERPVRADPAAPLSRRRIGTVLETGVRAIDGLLTLGDGQRIAILAGSGVGKSTLLGMLVRNSAADVVVVGLIGERGREVLEFIEETLGGQGLARAVVIVATADEPPLVRETATLTAMTVAEHFRDQGKSVLLIVDSLTRYAMARRDVGLAVGEPATARGYTPSVFSEMACLLERCGPVRGAGSITGVFTVLVEGDDIHDPIADSVRGIVDGHIVLSRELANRGHFPSIDLIASVSRLASGLADTRERALASTARKVLSVLHSAKDVLELGVYRAGSNPELDQALVKQPLLNDLFRQAVDERTSRKDTMNLLAQALAGDGR</sequence>
<evidence type="ECO:0000256" key="1">
    <source>
        <dbReference type="ARBA" id="ARBA00004496"/>
    </source>
</evidence>
<dbReference type="PANTHER" id="PTHR15184">
    <property type="entry name" value="ATP SYNTHASE"/>
    <property type="match status" value="1"/>
</dbReference>
<keyword evidence="8" id="KW-0472">Membrane</keyword>
<dbReference type="GO" id="GO:0030257">
    <property type="term" value="C:type III protein secretion system complex"/>
    <property type="evidence" value="ECO:0007669"/>
    <property type="project" value="InterPro"/>
</dbReference>
<comment type="subcellular location">
    <subcellularLocation>
        <location evidence="1">Cytoplasm</location>
    </subcellularLocation>
</comment>
<dbReference type="GO" id="GO:0045259">
    <property type="term" value="C:proton-transporting ATP synthase complex"/>
    <property type="evidence" value="ECO:0007669"/>
    <property type="project" value="UniProtKB-KW"/>
</dbReference>
<dbReference type="InterPro" id="IPR005714">
    <property type="entry name" value="ATPase_T3SS_FliI/YscN"/>
</dbReference>
<evidence type="ECO:0000259" key="10">
    <source>
        <dbReference type="SMART" id="SM00382"/>
    </source>
</evidence>
<dbReference type="AlphaFoldDB" id="A0A918P761"/>